<dbReference type="GO" id="GO:0031117">
    <property type="term" value="P:positive regulation of microtubule depolymerization"/>
    <property type="evidence" value="ECO:0007669"/>
    <property type="project" value="EnsemblMetazoa"/>
</dbReference>
<dbReference type="GO" id="GO:0051647">
    <property type="term" value="P:nucleus localization"/>
    <property type="evidence" value="ECO:0007669"/>
    <property type="project" value="EnsemblMetazoa"/>
</dbReference>
<dbReference type="GO" id="GO:0032991">
    <property type="term" value="C:protein-containing complex"/>
    <property type="evidence" value="ECO:0007669"/>
    <property type="project" value="EnsemblMetazoa"/>
</dbReference>
<keyword evidence="6" id="KW-0413">Isomerase</keyword>
<dbReference type="Gene3D" id="3.40.50.300">
    <property type="entry name" value="P-loop containing nucleotide triphosphate hydrolases"/>
    <property type="match status" value="1"/>
</dbReference>
<keyword evidence="12" id="KW-1185">Reference proteome</keyword>
<dbReference type="OrthoDB" id="10251136at2759"/>
<evidence type="ECO:0000256" key="9">
    <source>
        <dbReference type="RuleBase" id="RU003651"/>
    </source>
</evidence>
<evidence type="ECO:0000256" key="2">
    <source>
        <dbReference type="ARBA" id="ARBA00022490"/>
    </source>
</evidence>
<name>A0A1I7V7L1_LOALO</name>
<dbReference type="CTD" id="9942400"/>
<dbReference type="PANTHER" id="PTHR23074:SF86">
    <property type="entry name" value="SPASTIN"/>
    <property type="match status" value="1"/>
</dbReference>
<dbReference type="FunCoup" id="A0A1I7V7L1">
    <property type="interactions" value="1453"/>
</dbReference>
<dbReference type="Gene3D" id="1.10.8.60">
    <property type="match status" value="1"/>
</dbReference>
<evidence type="ECO:0000313" key="11">
    <source>
        <dbReference type="EMBL" id="EFO23491.1"/>
    </source>
</evidence>
<accession>A0A1I7V7L1</accession>
<sequence length="454" mass="51048">MIQPQKLEQQSYETFNKAYLKSKQLVTEGVSIDEISSNDDEQKKRTAMAKYRMGIEYFEKALKISPDRVHPEKRGEVETHREAMRRNLEATKERLGDLEKMFPSTGTRNLQRRPVQFVSPSVSKPQTARLSGRQITSEEKSINHLNVRTRSSLLKGVDDKFGEPLLNEILNRDDVRMNDIVGAETAKRALEETVILPTVNPSLFSGLRQPAQGILLFGPPGNGKTLLARAVAAECGSTMFLNVSAASLTSKWVGDAEKIVRALFQIARNGQPTIIFIDEIDSILCERSEKETEVSRRMKTEFLIQMDGILSSKDDRLLVIGATNRPEELDSAILRRFPKRILIDVPNAAARLKLIMSLLEKTKTSFDLGLAQRQNLAERTHGYSNSDLVALCREAAMVPIRDLSRKDIKNLASTEIRPITLHDFEVAMKAIKPSTNERMLQKLRKYAATAGQSD</sequence>
<reference evidence="11 12" key="1">
    <citation type="submission" date="2012-04" db="EMBL/GenBank/DDBJ databases">
        <title>The Genome Sequence of Loa loa.</title>
        <authorList>
            <consortium name="The Broad Institute Genome Sequencing Platform"/>
            <consortium name="Broad Institute Genome Sequencing Center for Infectious Disease"/>
            <person name="Nutman T.B."/>
            <person name="Fink D.L."/>
            <person name="Russ C."/>
            <person name="Young S."/>
            <person name="Zeng Q."/>
            <person name="Gargeya S."/>
            <person name="Alvarado L."/>
            <person name="Berlin A."/>
            <person name="Chapman S.B."/>
            <person name="Chen Z."/>
            <person name="Freedman E."/>
            <person name="Gellesch M."/>
            <person name="Goldberg J."/>
            <person name="Griggs A."/>
            <person name="Gujja S."/>
            <person name="Heilman E.R."/>
            <person name="Heiman D."/>
            <person name="Howarth C."/>
            <person name="Mehta T."/>
            <person name="Neiman D."/>
            <person name="Pearson M."/>
            <person name="Roberts A."/>
            <person name="Saif S."/>
            <person name="Shea T."/>
            <person name="Shenoy N."/>
            <person name="Sisk P."/>
            <person name="Stolte C."/>
            <person name="Sykes S."/>
            <person name="White J."/>
            <person name="Yandava C."/>
            <person name="Haas B."/>
            <person name="Henn M.R."/>
            <person name="Nusbaum C."/>
            <person name="Birren B."/>
        </authorList>
    </citation>
    <scope>NUCLEOTIDE SEQUENCE [LARGE SCALE GENOMIC DNA]</scope>
</reference>
<dbReference type="RefSeq" id="XP_003140581.1">
    <property type="nucleotide sequence ID" value="XM_003140533.2"/>
</dbReference>
<evidence type="ECO:0000313" key="12">
    <source>
        <dbReference type="Proteomes" id="UP000095285"/>
    </source>
</evidence>
<dbReference type="GO" id="GO:0048471">
    <property type="term" value="C:perinuclear region of cytoplasm"/>
    <property type="evidence" value="ECO:0007669"/>
    <property type="project" value="EnsemblMetazoa"/>
</dbReference>
<feature type="domain" description="AAA+ ATPase" evidence="10">
    <location>
        <begin position="210"/>
        <end position="347"/>
    </location>
</feature>
<dbReference type="WBParaSite" id="EN70_10758">
    <property type="protein sequence ID" value="EN70_10758"/>
    <property type="gene ID" value="EN70_10758"/>
</dbReference>
<dbReference type="Proteomes" id="UP000095285">
    <property type="component" value="Unassembled WGS sequence"/>
</dbReference>
<dbReference type="CDD" id="cd19509">
    <property type="entry name" value="RecA-like_VPS4-like"/>
    <property type="match status" value="1"/>
</dbReference>
<dbReference type="InterPro" id="IPR050304">
    <property type="entry name" value="MT-severing_AAA_ATPase"/>
</dbReference>
<keyword evidence="4 9" id="KW-0547">Nucleotide-binding</keyword>
<evidence type="ECO:0000256" key="8">
    <source>
        <dbReference type="ARBA" id="ARBA00038871"/>
    </source>
</evidence>
<dbReference type="InParanoid" id="A0A1I7V7L1"/>
<dbReference type="AlphaFoldDB" id="A0A1I7V7L1"/>
<evidence type="ECO:0000256" key="6">
    <source>
        <dbReference type="ARBA" id="ARBA00023235"/>
    </source>
</evidence>
<evidence type="ECO:0000256" key="7">
    <source>
        <dbReference type="ARBA" id="ARBA00036378"/>
    </source>
</evidence>
<dbReference type="GO" id="GO:0005874">
    <property type="term" value="C:microtubule"/>
    <property type="evidence" value="ECO:0007669"/>
    <property type="project" value="UniProtKB-KW"/>
</dbReference>
<proteinExistence type="inferred from homology"/>
<dbReference type="eggNOG" id="KOG0740">
    <property type="taxonomic scope" value="Eukaryota"/>
</dbReference>
<evidence type="ECO:0000256" key="4">
    <source>
        <dbReference type="ARBA" id="ARBA00022741"/>
    </source>
</evidence>
<dbReference type="KEGG" id="loa:LOAG_04996"/>
<dbReference type="PROSITE" id="PS00674">
    <property type="entry name" value="AAA"/>
    <property type="match status" value="1"/>
</dbReference>
<dbReference type="InterPro" id="IPR003593">
    <property type="entry name" value="AAA+_ATPase"/>
</dbReference>
<dbReference type="SMART" id="SM00382">
    <property type="entry name" value="AAA"/>
    <property type="match status" value="1"/>
</dbReference>
<dbReference type="PANTHER" id="PTHR23074">
    <property type="entry name" value="AAA DOMAIN-CONTAINING"/>
    <property type="match status" value="1"/>
</dbReference>
<evidence type="ECO:0000259" key="10">
    <source>
        <dbReference type="SMART" id="SM00382"/>
    </source>
</evidence>
<gene>
    <name evidence="11 13" type="ORF">LOAG_04996</name>
</gene>
<dbReference type="Pfam" id="PF00004">
    <property type="entry name" value="AAA"/>
    <property type="match status" value="1"/>
</dbReference>
<dbReference type="Gene3D" id="1.20.58.80">
    <property type="entry name" value="Phosphotransferase system, lactose/cellobiose-type IIA subunit"/>
    <property type="match status" value="1"/>
</dbReference>
<accession>A0A1S0U1Q3</accession>
<dbReference type="GO" id="GO:0048477">
    <property type="term" value="P:oogenesis"/>
    <property type="evidence" value="ECO:0007669"/>
    <property type="project" value="EnsemblMetazoa"/>
</dbReference>
<comment type="subcellular location">
    <subcellularLocation>
        <location evidence="1">Cytoplasm</location>
    </subcellularLocation>
</comment>
<reference evidence="13" key="2">
    <citation type="submission" date="2016-11" db="UniProtKB">
        <authorList>
            <consortium name="WormBaseParasite"/>
        </authorList>
    </citation>
    <scope>IDENTIFICATION</scope>
</reference>
<comment type="similarity">
    <text evidence="9">Belongs to the AAA ATPase family.</text>
</comment>
<dbReference type="InterPro" id="IPR041569">
    <property type="entry name" value="AAA_lid_3"/>
</dbReference>
<evidence type="ECO:0000256" key="3">
    <source>
        <dbReference type="ARBA" id="ARBA00022701"/>
    </source>
</evidence>
<dbReference type="InterPro" id="IPR003960">
    <property type="entry name" value="ATPase_AAA_CS"/>
</dbReference>
<dbReference type="STRING" id="7209.A0A1I7V7L1"/>
<dbReference type="GO" id="GO:0007019">
    <property type="term" value="P:microtubule depolymerization"/>
    <property type="evidence" value="ECO:0007669"/>
    <property type="project" value="EnsemblMetazoa"/>
</dbReference>
<keyword evidence="5 9" id="KW-0067">ATP-binding</keyword>
<keyword evidence="3" id="KW-0493">Microtubule</keyword>
<dbReference type="FunFam" id="3.40.50.300:FF:001054">
    <property type="entry name" value="ATPase, AAA family, putative"/>
    <property type="match status" value="1"/>
</dbReference>
<dbReference type="GO" id="GO:0040025">
    <property type="term" value="P:vulval development"/>
    <property type="evidence" value="ECO:0007669"/>
    <property type="project" value="EnsemblMetazoa"/>
</dbReference>
<evidence type="ECO:0000256" key="1">
    <source>
        <dbReference type="ARBA" id="ARBA00004496"/>
    </source>
</evidence>
<dbReference type="OMA" id="YETFNKA"/>
<dbReference type="GO" id="GO:0005524">
    <property type="term" value="F:ATP binding"/>
    <property type="evidence" value="ECO:0007669"/>
    <property type="project" value="UniProtKB-KW"/>
</dbReference>
<dbReference type="EMBL" id="JH712138">
    <property type="protein sequence ID" value="EFO23491.1"/>
    <property type="molecule type" value="Genomic_DNA"/>
</dbReference>
<dbReference type="InterPro" id="IPR003959">
    <property type="entry name" value="ATPase_AAA_core"/>
</dbReference>
<dbReference type="GO" id="GO:0051013">
    <property type="term" value="P:microtubule severing"/>
    <property type="evidence" value="ECO:0007669"/>
    <property type="project" value="EnsemblMetazoa"/>
</dbReference>
<dbReference type="FunFam" id="1.10.8.60:FF:000215">
    <property type="entry name" value="BMA-SPAS-1, isoform e"/>
    <property type="match status" value="1"/>
</dbReference>
<keyword evidence="2" id="KW-0963">Cytoplasm</keyword>
<organism evidence="12 13">
    <name type="scientific">Loa loa</name>
    <name type="common">Eye worm</name>
    <name type="synonym">Filaria loa</name>
    <dbReference type="NCBI Taxonomy" id="7209"/>
    <lineage>
        <taxon>Eukaryota</taxon>
        <taxon>Metazoa</taxon>
        <taxon>Ecdysozoa</taxon>
        <taxon>Nematoda</taxon>
        <taxon>Chromadorea</taxon>
        <taxon>Rhabditida</taxon>
        <taxon>Spirurina</taxon>
        <taxon>Spiruromorpha</taxon>
        <taxon>Filarioidea</taxon>
        <taxon>Onchocercidae</taxon>
        <taxon>Loa</taxon>
    </lineage>
</organism>
<evidence type="ECO:0000313" key="13">
    <source>
        <dbReference type="WBParaSite" id="EN70_10758"/>
    </source>
</evidence>
<comment type="catalytic activity">
    <reaction evidence="7">
        <text>n ATP + n H2O + a microtubule = n ADP + n phosphate + (n+1) alpha/beta tubulin heterodimers.</text>
        <dbReference type="EC" id="5.6.1.1"/>
    </reaction>
</comment>
<dbReference type="EC" id="5.6.1.1" evidence="8"/>
<dbReference type="SUPFAM" id="SSF52540">
    <property type="entry name" value="P-loop containing nucleoside triphosphate hydrolases"/>
    <property type="match status" value="1"/>
</dbReference>
<dbReference type="GO" id="GO:0042802">
    <property type="term" value="F:identical protein binding"/>
    <property type="evidence" value="ECO:0007669"/>
    <property type="project" value="EnsemblMetazoa"/>
</dbReference>
<dbReference type="GO" id="GO:0008568">
    <property type="term" value="F:microtubule severing ATPase activity"/>
    <property type="evidence" value="ECO:0007669"/>
    <property type="project" value="UniProtKB-EC"/>
</dbReference>
<dbReference type="InterPro" id="IPR027417">
    <property type="entry name" value="P-loop_NTPase"/>
</dbReference>
<dbReference type="GO" id="GO:0008017">
    <property type="term" value="F:microtubule binding"/>
    <property type="evidence" value="ECO:0007669"/>
    <property type="project" value="EnsemblMetazoa"/>
</dbReference>
<evidence type="ECO:0000256" key="5">
    <source>
        <dbReference type="ARBA" id="ARBA00022840"/>
    </source>
</evidence>
<dbReference type="Pfam" id="PF17862">
    <property type="entry name" value="AAA_lid_3"/>
    <property type="match status" value="1"/>
</dbReference>
<dbReference type="GO" id="GO:0016887">
    <property type="term" value="F:ATP hydrolysis activity"/>
    <property type="evidence" value="ECO:0007669"/>
    <property type="project" value="EnsemblMetazoa"/>
</dbReference>
<dbReference type="GeneID" id="9942400"/>
<protein>
    <recommendedName>
        <fullName evidence="8">microtubule-severing ATPase</fullName>
        <ecNumber evidence="8">5.6.1.1</ecNumber>
    </recommendedName>
</protein>